<organism evidence="1">
    <name type="scientific">marine sediment metagenome</name>
    <dbReference type="NCBI Taxonomy" id="412755"/>
    <lineage>
        <taxon>unclassified sequences</taxon>
        <taxon>metagenomes</taxon>
        <taxon>ecological metagenomes</taxon>
    </lineage>
</organism>
<accession>X1PYQ4</accession>
<comment type="caution">
    <text evidence="1">The sequence shown here is derived from an EMBL/GenBank/DDBJ whole genome shotgun (WGS) entry which is preliminary data.</text>
</comment>
<evidence type="ECO:0000313" key="1">
    <source>
        <dbReference type="EMBL" id="GAI47666.1"/>
    </source>
</evidence>
<gene>
    <name evidence="1" type="ORF">S06H3_60805</name>
</gene>
<dbReference type="AlphaFoldDB" id="X1PYQ4"/>
<sequence>MLEASQVCPFNAADSTVDYHLTPNADTHASP</sequence>
<proteinExistence type="predicted"/>
<feature type="non-terminal residue" evidence="1">
    <location>
        <position position="31"/>
    </location>
</feature>
<dbReference type="EMBL" id="BARV01039736">
    <property type="protein sequence ID" value="GAI47666.1"/>
    <property type="molecule type" value="Genomic_DNA"/>
</dbReference>
<name>X1PYQ4_9ZZZZ</name>
<reference evidence="1" key="1">
    <citation type="journal article" date="2014" name="Front. Microbiol.">
        <title>High frequency of phylogenetically diverse reductive dehalogenase-homologous genes in deep subseafloor sedimentary metagenomes.</title>
        <authorList>
            <person name="Kawai M."/>
            <person name="Futagami T."/>
            <person name="Toyoda A."/>
            <person name="Takaki Y."/>
            <person name="Nishi S."/>
            <person name="Hori S."/>
            <person name="Arai W."/>
            <person name="Tsubouchi T."/>
            <person name="Morono Y."/>
            <person name="Uchiyama I."/>
            <person name="Ito T."/>
            <person name="Fujiyama A."/>
            <person name="Inagaki F."/>
            <person name="Takami H."/>
        </authorList>
    </citation>
    <scope>NUCLEOTIDE SEQUENCE</scope>
    <source>
        <strain evidence="1">Expedition CK06-06</strain>
    </source>
</reference>
<protein>
    <submittedName>
        <fullName evidence="1">Uncharacterized protein</fullName>
    </submittedName>
</protein>